<evidence type="ECO:0000313" key="2">
    <source>
        <dbReference type="Proteomes" id="UP000676967"/>
    </source>
</evidence>
<sequence>MRQALGDLGLPVGGAAVDAGAARIVHRLVGVDRLVTDPAPPAVTCRNIFQKTHRTNLPPEFLSYRSDTTGALDREGGIGCDK</sequence>
<organism evidence="1 2">
    <name type="scientific">Actinoplanes ianthinogenes</name>
    <dbReference type="NCBI Taxonomy" id="122358"/>
    <lineage>
        <taxon>Bacteria</taxon>
        <taxon>Bacillati</taxon>
        <taxon>Actinomycetota</taxon>
        <taxon>Actinomycetes</taxon>
        <taxon>Micromonosporales</taxon>
        <taxon>Micromonosporaceae</taxon>
        <taxon>Actinoplanes</taxon>
    </lineage>
</organism>
<gene>
    <name evidence="1" type="ORF">Aiant_07540</name>
</gene>
<evidence type="ECO:0008006" key="3">
    <source>
        <dbReference type="Google" id="ProtNLM"/>
    </source>
</evidence>
<accession>A0ABM7LLE8</accession>
<protein>
    <recommendedName>
        <fullName evidence="3">Excalibur calcium-binding domain-containing protein</fullName>
    </recommendedName>
</protein>
<reference evidence="1 2" key="1">
    <citation type="submission" date="2020-08" db="EMBL/GenBank/DDBJ databases">
        <title>Whole genome shotgun sequence of Actinoplanes ianthinogenes NBRC 13996.</title>
        <authorList>
            <person name="Komaki H."/>
            <person name="Tamura T."/>
        </authorList>
    </citation>
    <scope>NUCLEOTIDE SEQUENCE [LARGE SCALE GENOMIC DNA]</scope>
    <source>
        <strain evidence="1 2">NBRC 13996</strain>
    </source>
</reference>
<keyword evidence="2" id="KW-1185">Reference proteome</keyword>
<name>A0ABM7LLE8_9ACTN</name>
<evidence type="ECO:0000313" key="1">
    <source>
        <dbReference type="EMBL" id="BCJ40097.1"/>
    </source>
</evidence>
<dbReference type="EMBL" id="AP023356">
    <property type="protein sequence ID" value="BCJ40097.1"/>
    <property type="molecule type" value="Genomic_DNA"/>
</dbReference>
<dbReference type="Proteomes" id="UP000676967">
    <property type="component" value="Chromosome"/>
</dbReference>
<proteinExistence type="predicted"/>